<evidence type="ECO:0008006" key="4">
    <source>
        <dbReference type="Google" id="ProtNLM"/>
    </source>
</evidence>
<name>A0A1B6J5M9_9HEMI</name>
<keyword evidence="1" id="KW-0812">Transmembrane</keyword>
<keyword evidence="1" id="KW-1133">Transmembrane helix</keyword>
<dbReference type="EMBL" id="GECU01013235">
    <property type="protein sequence ID" value="JAS94471.1"/>
    <property type="molecule type" value="Transcribed_RNA"/>
</dbReference>
<feature type="non-terminal residue" evidence="3">
    <location>
        <position position="1"/>
    </location>
</feature>
<protein>
    <recommendedName>
        <fullName evidence="4">Ion transport domain-containing protein</fullName>
    </recommendedName>
</protein>
<feature type="non-terminal residue" evidence="3">
    <location>
        <position position="123"/>
    </location>
</feature>
<evidence type="ECO:0000256" key="2">
    <source>
        <dbReference type="SAM" id="SignalP"/>
    </source>
</evidence>
<organism evidence="3">
    <name type="scientific">Homalodisca liturata</name>
    <dbReference type="NCBI Taxonomy" id="320908"/>
    <lineage>
        <taxon>Eukaryota</taxon>
        <taxon>Metazoa</taxon>
        <taxon>Ecdysozoa</taxon>
        <taxon>Arthropoda</taxon>
        <taxon>Hexapoda</taxon>
        <taxon>Insecta</taxon>
        <taxon>Pterygota</taxon>
        <taxon>Neoptera</taxon>
        <taxon>Paraneoptera</taxon>
        <taxon>Hemiptera</taxon>
        <taxon>Auchenorrhyncha</taxon>
        <taxon>Membracoidea</taxon>
        <taxon>Cicadellidae</taxon>
        <taxon>Cicadellinae</taxon>
        <taxon>Proconiini</taxon>
        <taxon>Homalodisca</taxon>
    </lineage>
</organism>
<evidence type="ECO:0000313" key="3">
    <source>
        <dbReference type="EMBL" id="JAS94471.1"/>
    </source>
</evidence>
<keyword evidence="2" id="KW-0732">Signal</keyword>
<feature type="transmembrane region" description="Helical" evidence="1">
    <location>
        <begin position="60"/>
        <end position="77"/>
    </location>
</feature>
<sequence>LAYGMNQLLFIVLALAANLALLHADIPHFNEYAFVALDIAVLYLFKMLGRRIDPLIQTTYDISGFLMTLVIKASYLARDRGAMRKNGEAQASGADMLEYLLFLPGLLSGPATTFREFLAINRR</sequence>
<feature type="chain" id="PRO_5008585562" description="Ion transport domain-containing protein" evidence="2">
    <location>
        <begin position="25"/>
        <end position="123"/>
    </location>
</feature>
<proteinExistence type="predicted"/>
<accession>A0A1B6J5M9</accession>
<keyword evidence="1" id="KW-0472">Membrane</keyword>
<feature type="signal peptide" evidence="2">
    <location>
        <begin position="1"/>
        <end position="24"/>
    </location>
</feature>
<dbReference type="AlphaFoldDB" id="A0A1B6J5M9"/>
<reference evidence="3" key="1">
    <citation type="submission" date="2015-11" db="EMBL/GenBank/DDBJ databases">
        <title>De novo transcriptome assembly of four potential Pierce s Disease insect vectors from Arizona vineyards.</title>
        <authorList>
            <person name="Tassone E.E."/>
        </authorList>
    </citation>
    <scope>NUCLEOTIDE SEQUENCE</scope>
</reference>
<evidence type="ECO:0000256" key="1">
    <source>
        <dbReference type="SAM" id="Phobius"/>
    </source>
</evidence>
<gene>
    <name evidence="3" type="ORF">g.55613</name>
</gene>